<dbReference type="InterPro" id="IPR010345">
    <property type="entry name" value="IL-17_fam"/>
</dbReference>
<evidence type="ECO:0000256" key="1">
    <source>
        <dbReference type="ARBA" id="ARBA00004613"/>
    </source>
</evidence>
<dbReference type="Pfam" id="PF06083">
    <property type="entry name" value="IL17"/>
    <property type="match status" value="1"/>
</dbReference>
<comment type="caution">
    <text evidence="6">The sequence shown here is derived from an EMBL/GenBank/DDBJ whole genome shotgun (WGS) entry which is preliminary data.</text>
</comment>
<gene>
    <name evidence="6" type="ORF">C0Q70_08424</name>
</gene>
<evidence type="ECO:0000256" key="2">
    <source>
        <dbReference type="ARBA" id="ARBA00007236"/>
    </source>
</evidence>
<evidence type="ECO:0000256" key="3">
    <source>
        <dbReference type="ARBA" id="ARBA00022525"/>
    </source>
</evidence>
<comment type="subcellular location">
    <subcellularLocation>
        <location evidence="1">Secreted</location>
    </subcellularLocation>
</comment>
<dbReference type="AlphaFoldDB" id="A0A2T7PHS7"/>
<sequence length="206" mass="23901">MDIKDEDTDDAFSKNIFDIWILSEFVFQHFRPHLPFSSPWHGGHHHGNSKQYLHPWCLRQPCLQKVVSVIHDRHHRSDDAGLVNDDSHASSNNRAEEQLLPEEYLAAPRPPRQTFKRPKCNYSAPTVESDTPLEERSACRWDYVIETDPLRIPQQIRHARCSCSNCQMQRVKAPFYNAGCEEKFATFPVIRCQEAVTSDSSLDRKI</sequence>
<reference evidence="6 7" key="1">
    <citation type="submission" date="2018-04" db="EMBL/GenBank/DDBJ databases">
        <title>The genome of golden apple snail Pomacea canaliculata provides insight into stress tolerance and invasive adaptation.</title>
        <authorList>
            <person name="Liu C."/>
            <person name="Liu B."/>
            <person name="Ren Y."/>
            <person name="Zhang Y."/>
            <person name="Wang H."/>
            <person name="Li S."/>
            <person name="Jiang F."/>
            <person name="Yin L."/>
            <person name="Zhang G."/>
            <person name="Qian W."/>
            <person name="Fan W."/>
        </authorList>
    </citation>
    <scope>NUCLEOTIDE SEQUENCE [LARGE SCALE GENOMIC DNA]</scope>
    <source>
        <strain evidence="6">SZHN2017</strain>
        <tissue evidence="6">Muscle</tissue>
    </source>
</reference>
<dbReference type="EMBL" id="PZQS01000004">
    <property type="protein sequence ID" value="PVD32976.1"/>
    <property type="molecule type" value="Genomic_DNA"/>
</dbReference>
<comment type="similarity">
    <text evidence="2">Belongs to the IL-17 family.</text>
</comment>
<keyword evidence="3" id="KW-0964">Secreted</keyword>
<keyword evidence="4" id="KW-0732">Signal</keyword>
<accession>A0A2T7PHS7</accession>
<evidence type="ECO:0000313" key="7">
    <source>
        <dbReference type="Proteomes" id="UP000245119"/>
    </source>
</evidence>
<keyword evidence="7" id="KW-1185">Reference proteome</keyword>
<dbReference type="Proteomes" id="UP000245119">
    <property type="component" value="Linkage Group LG4"/>
</dbReference>
<evidence type="ECO:0000313" key="6">
    <source>
        <dbReference type="EMBL" id="PVD32976.1"/>
    </source>
</evidence>
<organism evidence="6 7">
    <name type="scientific">Pomacea canaliculata</name>
    <name type="common">Golden apple snail</name>
    <dbReference type="NCBI Taxonomy" id="400727"/>
    <lineage>
        <taxon>Eukaryota</taxon>
        <taxon>Metazoa</taxon>
        <taxon>Spiralia</taxon>
        <taxon>Lophotrochozoa</taxon>
        <taxon>Mollusca</taxon>
        <taxon>Gastropoda</taxon>
        <taxon>Caenogastropoda</taxon>
        <taxon>Architaenioglossa</taxon>
        <taxon>Ampullarioidea</taxon>
        <taxon>Ampullariidae</taxon>
        <taxon>Pomacea</taxon>
    </lineage>
</organism>
<protein>
    <submittedName>
        <fullName evidence="6">Uncharacterized protein</fullName>
    </submittedName>
</protein>
<feature type="region of interest" description="Disordered" evidence="5">
    <location>
        <begin position="77"/>
        <end position="103"/>
    </location>
</feature>
<dbReference type="SUPFAM" id="SSF57501">
    <property type="entry name" value="Cystine-knot cytokines"/>
    <property type="match status" value="1"/>
</dbReference>
<dbReference type="Gene3D" id="2.10.90.10">
    <property type="entry name" value="Cystine-knot cytokines"/>
    <property type="match status" value="1"/>
</dbReference>
<dbReference type="InterPro" id="IPR029034">
    <property type="entry name" value="Cystine-knot_cytokine"/>
</dbReference>
<evidence type="ECO:0000256" key="5">
    <source>
        <dbReference type="SAM" id="MobiDB-lite"/>
    </source>
</evidence>
<dbReference type="GO" id="GO:0005576">
    <property type="term" value="C:extracellular region"/>
    <property type="evidence" value="ECO:0007669"/>
    <property type="project" value="UniProtKB-SubCell"/>
</dbReference>
<dbReference type="GO" id="GO:0005125">
    <property type="term" value="F:cytokine activity"/>
    <property type="evidence" value="ECO:0007669"/>
    <property type="project" value="InterPro"/>
</dbReference>
<evidence type="ECO:0000256" key="4">
    <source>
        <dbReference type="ARBA" id="ARBA00022729"/>
    </source>
</evidence>
<proteinExistence type="inferred from homology"/>
<name>A0A2T7PHS7_POMCA</name>